<sequence length="579" mass="63922">MTKIAVCGIDPFLLDARDCVFNADLWPHITVMDIHDFLMLRTSFITSKQLKNYKALEAHNYVTSGWVKEPWVKQVGQDAVIVVTEVSVLIFVISWLFLYAPFNSCFFTFTVQVNHSQSLTSPPPPLKAWICAKRDGEVVAAHCLCIAGKGEACSHIAALMIYIECGMRIRAEHSCTDGENSWLPAHLKKLQVRPVAEIDFASAAMKKRQLDDLGPSCSPQVLPRAPAPARAPAPPVSKQEKDEFLGKLISSGLRPAAASTNSKFSELYIPAIRACTGGALRLLYDRKTVDMSFPVLADHCAKMFARLEISEKACQAIEKRTRKQALSVNWFAYRAGRITASTLHDVCHTSVSAPSLSLVKRICVPQGISVSAPPVRYGREHEAEALEKYKKVAGNVHCNAQFKQAGLFVSKENVFLAATPDMLVECDCCGAGVVEVKCPWNARDGQLTDLLADQNSCVTANEGSLELKVTHRYFYQVQTQMYVCGVKYADFVLWNEREINIQRIEQDCNFILPLVDTARTYFQNVLLPELVARRLTENPQNTAISKQTAAQVAEGPSTASGEAATDSDESFDGFASDDD</sequence>
<dbReference type="VEuPathDB" id="VectorBase:HLOH_056000"/>
<evidence type="ECO:0000256" key="1">
    <source>
        <dbReference type="SAM" id="MobiDB-lite"/>
    </source>
</evidence>
<dbReference type="InterPro" id="IPR011604">
    <property type="entry name" value="PDDEXK-like_dom_sf"/>
</dbReference>
<dbReference type="AlphaFoldDB" id="A0A9J6GCI4"/>
<feature type="transmembrane region" description="Helical" evidence="2">
    <location>
        <begin position="79"/>
        <end position="102"/>
    </location>
</feature>
<proteinExistence type="predicted"/>
<keyword evidence="2" id="KW-1133">Transmembrane helix</keyword>
<dbReference type="EMBL" id="JABSTR010000005">
    <property type="protein sequence ID" value="KAH9372092.1"/>
    <property type="molecule type" value="Genomic_DNA"/>
</dbReference>
<evidence type="ECO:0000313" key="4">
    <source>
        <dbReference type="EMBL" id="KAH9372092.1"/>
    </source>
</evidence>
<accession>A0A9J6GCI4</accession>
<feature type="compositionally biased region" description="Acidic residues" evidence="1">
    <location>
        <begin position="565"/>
        <end position="579"/>
    </location>
</feature>
<keyword evidence="5" id="KW-1185">Reference proteome</keyword>
<dbReference type="Pfam" id="PF09588">
    <property type="entry name" value="YqaJ"/>
    <property type="match status" value="1"/>
</dbReference>
<dbReference type="CDD" id="cd22343">
    <property type="entry name" value="PDDEXK_lambda_exonuclease-like"/>
    <property type="match status" value="1"/>
</dbReference>
<keyword evidence="2" id="KW-0472">Membrane</keyword>
<protein>
    <recommendedName>
        <fullName evidence="3">YqaJ viral recombinase domain-containing protein</fullName>
    </recommendedName>
</protein>
<dbReference type="Proteomes" id="UP000821853">
    <property type="component" value="Chromosome 3"/>
</dbReference>
<dbReference type="OMA" id="MFARLEI"/>
<dbReference type="InterPro" id="IPR011335">
    <property type="entry name" value="Restrct_endonuc-II-like"/>
</dbReference>
<dbReference type="GO" id="GO:0006281">
    <property type="term" value="P:DNA repair"/>
    <property type="evidence" value="ECO:0007669"/>
    <property type="project" value="UniProtKB-ARBA"/>
</dbReference>
<dbReference type="InterPro" id="IPR019080">
    <property type="entry name" value="YqaJ_viral_recombinase"/>
</dbReference>
<feature type="region of interest" description="Disordered" evidence="1">
    <location>
        <begin position="542"/>
        <end position="579"/>
    </location>
</feature>
<evidence type="ECO:0000313" key="5">
    <source>
        <dbReference type="Proteomes" id="UP000821853"/>
    </source>
</evidence>
<dbReference type="PANTHER" id="PTHR47526:SF3">
    <property type="entry name" value="PHD-TYPE DOMAIN-CONTAINING PROTEIN"/>
    <property type="match status" value="1"/>
</dbReference>
<keyword evidence="2" id="KW-0812">Transmembrane</keyword>
<name>A0A9J6GCI4_HAELO</name>
<feature type="domain" description="YqaJ viral recombinase" evidence="3">
    <location>
        <begin position="329"/>
        <end position="486"/>
    </location>
</feature>
<evidence type="ECO:0000256" key="2">
    <source>
        <dbReference type="SAM" id="Phobius"/>
    </source>
</evidence>
<dbReference type="PANTHER" id="PTHR47526">
    <property type="entry name" value="ATP-DEPENDENT DNA HELICASE"/>
    <property type="match status" value="1"/>
</dbReference>
<dbReference type="OrthoDB" id="7753208at2759"/>
<evidence type="ECO:0000259" key="3">
    <source>
        <dbReference type="Pfam" id="PF09588"/>
    </source>
</evidence>
<dbReference type="SUPFAM" id="SSF52980">
    <property type="entry name" value="Restriction endonuclease-like"/>
    <property type="match status" value="1"/>
</dbReference>
<comment type="caution">
    <text evidence="4">The sequence shown here is derived from an EMBL/GenBank/DDBJ whole genome shotgun (WGS) entry which is preliminary data.</text>
</comment>
<reference evidence="4 5" key="1">
    <citation type="journal article" date="2020" name="Cell">
        <title>Large-Scale Comparative Analyses of Tick Genomes Elucidate Their Genetic Diversity and Vector Capacities.</title>
        <authorList>
            <consortium name="Tick Genome and Microbiome Consortium (TIGMIC)"/>
            <person name="Jia N."/>
            <person name="Wang J."/>
            <person name="Shi W."/>
            <person name="Du L."/>
            <person name="Sun Y."/>
            <person name="Zhan W."/>
            <person name="Jiang J.F."/>
            <person name="Wang Q."/>
            <person name="Zhang B."/>
            <person name="Ji P."/>
            <person name="Bell-Sakyi L."/>
            <person name="Cui X.M."/>
            <person name="Yuan T.T."/>
            <person name="Jiang B.G."/>
            <person name="Yang W.F."/>
            <person name="Lam T.T."/>
            <person name="Chang Q.C."/>
            <person name="Ding S.J."/>
            <person name="Wang X.J."/>
            <person name="Zhu J.G."/>
            <person name="Ruan X.D."/>
            <person name="Zhao L."/>
            <person name="Wei J.T."/>
            <person name="Ye R.Z."/>
            <person name="Que T.C."/>
            <person name="Du C.H."/>
            <person name="Zhou Y.H."/>
            <person name="Cheng J.X."/>
            <person name="Dai P.F."/>
            <person name="Guo W.B."/>
            <person name="Han X.H."/>
            <person name="Huang E.J."/>
            <person name="Li L.F."/>
            <person name="Wei W."/>
            <person name="Gao Y.C."/>
            <person name="Liu J.Z."/>
            <person name="Shao H.Z."/>
            <person name="Wang X."/>
            <person name="Wang C.C."/>
            <person name="Yang T.C."/>
            <person name="Huo Q.B."/>
            <person name="Li W."/>
            <person name="Chen H.Y."/>
            <person name="Chen S.E."/>
            <person name="Zhou L.G."/>
            <person name="Ni X.B."/>
            <person name="Tian J.H."/>
            <person name="Sheng Y."/>
            <person name="Liu T."/>
            <person name="Pan Y.S."/>
            <person name="Xia L.Y."/>
            <person name="Li J."/>
            <person name="Zhao F."/>
            <person name="Cao W.C."/>
        </authorList>
    </citation>
    <scope>NUCLEOTIDE SEQUENCE [LARGE SCALE GENOMIC DNA]</scope>
    <source>
        <strain evidence="4">HaeL-2018</strain>
    </source>
</reference>
<gene>
    <name evidence="4" type="ORF">HPB48_017433</name>
</gene>
<dbReference type="Gene3D" id="3.90.320.10">
    <property type="match status" value="1"/>
</dbReference>
<organism evidence="4 5">
    <name type="scientific">Haemaphysalis longicornis</name>
    <name type="common">Bush tick</name>
    <dbReference type="NCBI Taxonomy" id="44386"/>
    <lineage>
        <taxon>Eukaryota</taxon>
        <taxon>Metazoa</taxon>
        <taxon>Ecdysozoa</taxon>
        <taxon>Arthropoda</taxon>
        <taxon>Chelicerata</taxon>
        <taxon>Arachnida</taxon>
        <taxon>Acari</taxon>
        <taxon>Parasitiformes</taxon>
        <taxon>Ixodida</taxon>
        <taxon>Ixodoidea</taxon>
        <taxon>Ixodidae</taxon>
        <taxon>Haemaphysalinae</taxon>
        <taxon>Haemaphysalis</taxon>
    </lineage>
</organism>